<dbReference type="STRING" id="1965070.A0A3S3S3H2"/>
<feature type="compositionally biased region" description="Low complexity" evidence="2">
    <location>
        <begin position="509"/>
        <end position="518"/>
    </location>
</feature>
<dbReference type="InterPro" id="IPR022207">
    <property type="entry name" value="GSE-like"/>
</dbReference>
<keyword evidence="1" id="KW-0175">Coiled coil</keyword>
<evidence type="ECO:0000313" key="6">
    <source>
        <dbReference type="Proteomes" id="UP000285301"/>
    </source>
</evidence>
<comment type="caution">
    <text evidence="4">The sequence shown here is derived from an EMBL/GenBank/DDBJ whole genome shotgun (WGS) entry which is preliminary data.</text>
</comment>
<feature type="region of interest" description="Disordered" evidence="2">
    <location>
        <begin position="637"/>
        <end position="673"/>
    </location>
</feature>
<dbReference type="PANTHER" id="PTHR17608">
    <property type="entry name" value="GENETIC SUPPRESSOR ELEMENT 1"/>
    <property type="match status" value="1"/>
</dbReference>
<proteinExistence type="predicted"/>
<protein>
    <submittedName>
        <fullName evidence="4">Genetic suppressor element 1-like protein</fullName>
    </submittedName>
</protein>
<evidence type="ECO:0000313" key="4">
    <source>
        <dbReference type="EMBL" id="RWS08599.1"/>
    </source>
</evidence>
<dbReference type="AlphaFoldDB" id="A0A3S3S3H2"/>
<evidence type="ECO:0000256" key="1">
    <source>
        <dbReference type="SAM" id="Coils"/>
    </source>
</evidence>
<organism evidence="4 6">
    <name type="scientific">Dinothrombium tinctorium</name>
    <dbReference type="NCBI Taxonomy" id="1965070"/>
    <lineage>
        <taxon>Eukaryota</taxon>
        <taxon>Metazoa</taxon>
        <taxon>Ecdysozoa</taxon>
        <taxon>Arthropoda</taxon>
        <taxon>Chelicerata</taxon>
        <taxon>Arachnida</taxon>
        <taxon>Acari</taxon>
        <taxon>Acariformes</taxon>
        <taxon>Trombidiformes</taxon>
        <taxon>Prostigmata</taxon>
        <taxon>Anystina</taxon>
        <taxon>Parasitengona</taxon>
        <taxon>Trombidioidea</taxon>
        <taxon>Trombidiidae</taxon>
        <taxon>Dinothrombium</taxon>
    </lineage>
</organism>
<gene>
    <name evidence="5" type="ORF">B4U79_03174</name>
    <name evidence="4" type="ORF">B4U79_14440</name>
</gene>
<name>A0A3S3S3H2_9ACAR</name>
<feature type="region of interest" description="Disordered" evidence="2">
    <location>
        <begin position="502"/>
        <end position="526"/>
    </location>
</feature>
<feature type="region of interest" description="Disordered" evidence="2">
    <location>
        <begin position="426"/>
        <end position="473"/>
    </location>
</feature>
<dbReference type="OrthoDB" id="6431050at2759"/>
<evidence type="ECO:0000256" key="2">
    <source>
        <dbReference type="SAM" id="MobiDB-lite"/>
    </source>
</evidence>
<reference evidence="4" key="2">
    <citation type="submission" date="2018-11" db="EMBL/GenBank/DDBJ databases">
        <title>Trombidioid mite genomics.</title>
        <authorList>
            <person name="Dong X."/>
        </authorList>
    </citation>
    <scope>NUCLEOTIDE SEQUENCE</scope>
    <source>
        <strain evidence="4">UoL-WK</strain>
    </source>
</reference>
<dbReference type="Proteomes" id="UP000285301">
    <property type="component" value="Unassembled WGS sequence"/>
</dbReference>
<dbReference type="PANTHER" id="PTHR17608:SF4">
    <property type="entry name" value="GENETIC SUPPRESSOR ELEMENT 1"/>
    <property type="match status" value="1"/>
</dbReference>
<feature type="coiled-coil region" evidence="1">
    <location>
        <begin position="924"/>
        <end position="972"/>
    </location>
</feature>
<feature type="domain" description="Genetic suppressor element-like" evidence="3">
    <location>
        <begin position="615"/>
        <end position="722"/>
    </location>
</feature>
<feature type="compositionally biased region" description="Low complexity" evidence="2">
    <location>
        <begin position="452"/>
        <end position="469"/>
    </location>
</feature>
<dbReference type="Pfam" id="PF12540">
    <property type="entry name" value="DUF3736"/>
    <property type="match status" value="1"/>
</dbReference>
<dbReference type="InterPro" id="IPR042337">
    <property type="entry name" value="GSE1"/>
</dbReference>
<dbReference type="EMBL" id="NCKU01002893">
    <property type="protein sequence ID" value="RWS08600.1"/>
    <property type="molecule type" value="Genomic_DNA"/>
</dbReference>
<evidence type="ECO:0000259" key="3">
    <source>
        <dbReference type="Pfam" id="PF12540"/>
    </source>
</evidence>
<dbReference type="EMBL" id="NCKU01002894">
    <property type="protein sequence ID" value="RWS08599.1"/>
    <property type="molecule type" value="Genomic_DNA"/>
</dbReference>
<evidence type="ECO:0000313" key="5">
    <source>
        <dbReference type="EMBL" id="RWS08600.1"/>
    </source>
</evidence>
<keyword evidence="6" id="KW-1185">Reference proteome</keyword>
<accession>A0A3S3S3H2</accession>
<sequence length="977" mass="109469">MLCPDIDLSLSGIDLNSTKICLPQLMSLYAREKAQHKVTDVFSTVPGLGGNHQHPHKLAPPTPSSLLTSTAVSKSSGIQRITAVSPLYQGVSVPAAATGQTPPVGHISASSMPPASRTSSFAAALRKLAKQAGDPVDNHNGAIHGSSMVKSHIYPSTSPIVNSSTPVMHLNSAHESELAGRKFDVHSSGNMYDRHHMSRAENLSQRTSPLVQMRPLPSSRPPNEALNLSPLGVGPNNQTANNHNNHSKAGFQPYRNTLSGSCLDDALRSSGSTPISTSSSMPTHLLPYADALIASSYPYHPFVPPIPPPGLTSHLTHPSFRIDDQMYLERFGLLRPQATAGVSVTQSGASIHPSSVPSYQLGSRYSELLATHQERVMFEERQRLLGHSSLVSGQSNIGSVSTTNTYKVPIQSTTASDIEKRIQSLSSGLQRRESSSSNCGSIIQGTPRDVQSLVSKKSNGSSSLKPLNLTSNNMSTPVMIDLTNHSNINTTTSHLWRPQTIDCDDNSRSRQQLSLSQQMPKYQNEEDSHIRKRTQSYSSIDPINFQSAKKPRTHSINSNHYMDKREDELFKKCDVMPNGNCCNNLPSSFTTYRSSDLQLTPPFNHLSFSSEPKQSIVVSKLDLKEKKLREKRVNGIENGEFSSDDSDYLSEEESDNENKNEQSIKTVITKGPPLKLDANPEKENFLRSFGLTTHEKRREIEFEKLVVKRRRISSTLDFCLKQCTTSSEINASDEFIFDLNPSSILPNTLNTSEQESNLESKVNFMEWIGLKLQDNIDAIRENELIWEGVVRERDRRKAERLCFSITCNNLTKETISKWFVALQHQKAQNIKLNGSLSHFTSSSSHHQKQKAALTLLQNNHILMRSQRNNKEKKDFAQRFHQSVFNETSIRKKNRFEEEEHYASNRMCFKWPGVEAVMESYVRYAEEQMQERDFLQERLSKWKSRLQEANSEAELLSQRINNLLQAKKKLDEERETYQ</sequence>
<feature type="compositionally biased region" description="Acidic residues" evidence="2">
    <location>
        <begin position="642"/>
        <end position="655"/>
    </location>
</feature>
<feature type="non-terminal residue" evidence="4">
    <location>
        <position position="977"/>
    </location>
</feature>
<reference evidence="4 6" key="1">
    <citation type="journal article" date="2018" name="Gigascience">
        <title>Genomes of trombidid mites reveal novel predicted allergens and laterally-transferred genes associated with secondary metabolism.</title>
        <authorList>
            <person name="Dong X."/>
            <person name="Chaisiri K."/>
            <person name="Xia D."/>
            <person name="Armstrong S.D."/>
            <person name="Fang Y."/>
            <person name="Donnelly M.J."/>
            <person name="Kadowaki T."/>
            <person name="McGarry J.W."/>
            <person name="Darby A.C."/>
            <person name="Makepeace B.L."/>
        </authorList>
    </citation>
    <scope>NUCLEOTIDE SEQUENCE [LARGE SCALE GENOMIC DNA]</scope>
    <source>
        <strain evidence="4">UoL-WK</strain>
    </source>
</reference>